<dbReference type="AlphaFoldDB" id="A0A381EFH3"/>
<proteinExistence type="predicted"/>
<protein>
    <submittedName>
        <fullName evidence="1">Uncharacterized protein</fullName>
    </submittedName>
</protein>
<gene>
    <name evidence="1" type="ORF">NCTC13294_02647</name>
</gene>
<sequence length="188" mass="21080">MKIPSRKLTAARLFTASRSDPRAYLYGVLFDYDGDRIVASNSRGFCVIPHTFGANKPTGRALYLLPRGSLGDYCELTDGTLTTYNRRDEEQERYQLFAQDAGKYPHFERLLPTTDAAPQNGQICLISDSLRLLARILPAGCPIQVTVYGDEAENNDVVEVRANDGDNYEELAGMRVILGPTRWTRKEL</sequence>
<dbReference type="RefSeq" id="WP_115612686.1">
    <property type="nucleotide sequence ID" value="NZ_JBHLZC010000001.1"/>
</dbReference>
<dbReference type="OrthoDB" id="6630181at2"/>
<organism evidence="1 2">
    <name type="scientific">Cardiobacterium valvarum</name>
    <dbReference type="NCBI Taxonomy" id="194702"/>
    <lineage>
        <taxon>Bacteria</taxon>
        <taxon>Pseudomonadati</taxon>
        <taxon>Pseudomonadota</taxon>
        <taxon>Gammaproteobacteria</taxon>
        <taxon>Cardiobacteriales</taxon>
        <taxon>Cardiobacteriaceae</taxon>
        <taxon>Cardiobacterium</taxon>
    </lineage>
</organism>
<dbReference type="Proteomes" id="UP000254572">
    <property type="component" value="Unassembled WGS sequence"/>
</dbReference>
<dbReference type="EMBL" id="UFUW01000001">
    <property type="protein sequence ID" value="SUX25758.1"/>
    <property type="molecule type" value="Genomic_DNA"/>
</dbReference>
<evidence type="ECO:0000313" key="2">
    <source>
        <dbReference type="Proteomes" id="UP000254572"/>
    </source>
</evidence>
<name>A0A381EFH3_9GAMM</name>
<evidence type="ECO:0000313" key="1">
    <source>
        <dbReference type="EMBL" id="SUX25758.1"/>
    </source>
</evidence>
<keyword evidence="2" id="KW-1185">Reference proteome</keyword>
<accession>A0A381EFH3</accession>
<reference evidence="1 2" key="1">
    <citation type="submission" date="2018-06" db="EMBL/GenBank/DDBJ databases">
        <authorList>
            <consortium name="Pathogen Informatics"/>
            <person name="Doyle S."/>
        </authorList>
    </citation>
    <scope>NUCLEOTIDE SEQUENCE [LARGE SCALE GENOMIC DNA]</scope>
    <source>
        <strain evidence="1 2">NCTC13294</strain>
    </source>
</reference>